<evidence type="ECO:0008006" key="9">
    <source>
        <dbReference type="Google" id="ProtNLM"/>
    </source>
</evidence>
<dbReference type="InterPro" id="IPR036736">
    <property type="entry name" value="ACP-like_sf"/>
</dbReference>
<reference evidence="7 8" key="1">
    <citation type="submission" date="2014-04" db="EMBL/GenBank/DDBJ databases">
        <authorList>
            <consortium name="DOE Joint Genome Institute"/>
            <person name="Kuo A."/>
            <person name="Tarkka M."/>
            <person name="Buscot F."/>
            <person name="Kohler A."/>
            <person name="Nagy L.G."/>
            <person name="Floudas D."/>
            <person name="Copeland A."/>
            <person name="Barry K.W."/>
            <person name="Cichocki N."/>
            <person name="Veneault-Fourrey C."/>
            <person name="LaButti K."/>
            <person name="Lindquist E.A."/>
            <person name="Lipzen A."/>
            <person name="Lundell T."/>
            <person name="Morin E."/>
            <person name="Murat C."/>
            <person name="Sun H."/>
            <person name="Tunlid A."/>
            <person name="Henrissat B."/>
            <person name="Grigoriev I.V."/>
            <person name="Hibbett D.S."/>
            <person name="Martin F."/>
            <person name="Nordberg H.P."/>
            <person name="Cantor M.N."/>
            <person name="Hua S.X."/>
        </authorList>
    </citation>
    <scope>NUCLEOTIDE SEQUENCE [LARGE SCALE GENOMIC DNA]</scope>
    <source>
        <strain evidence="7 8">F 1598</strain>
    </source>
</reference>
<dbReference type="Proteomes" id="UP000054166">
    <property type="component" value="Unassembled WGS sequence"/>
</dbReference>
<protein>
    <recommendedName>
        <fullName evidence="9">Carrier domain-containing protein</fullName>
    </recommendedName>
</protein>
<keyword evidence="8" id="KW-1185">Reference proteome</keyword>
<dbReference type="SUPFAM" id="SSF53901">
    <property type="entry name" value="Thiolase-like"/>
    <property type="match status" value="1"/>
</dbReference>
<dbReference type="InterPro" id="IPR006162">
    <property type="entry name" value="Ppantetheine_attach_site"/>
</dbReference>
<accession>A0A0C3FPB8</accession>
<dbReference type="Pfam" id="PF00550">
    <property type="entry name" value="PP-binding"/>
    <property type="match status" value="1"/>
</dbReference>
<dbReference type="PROSITE" id="PS52019">
    <property type="entry name" value="PKS_MFAS_DH"/>
    <property type="match status" value="1"/>
</dbReference>
<name>A0A0C3FPB8_PILCF</name>
<dbReference type="Pfam" id="PF00109">
    <property type="entry name" value="ketoacyl-synt"/>
    <property type="match status" value="1"/>
</dbReference>
<dbReference type="PROSITE" id="PS00012">
    <property type="entry name" value="PHOSPHOPANTETHEINE"/>
    <property type="match status" value="1"/>
</dbReference>
<dbReference type="Pfam" id="PF00561">
    <property type="entry name" value="Abhydrolase_1"/>
    <property type="match status" value="1"/>
</dbReference>
<comment type="caution">
    <text evidence="4">Lacks conserved residue(s) required for the propagation of feature annotation.</text>
</comment>
<dbReference type="OrthoDB" id="329835at2759"/>
<dbReference type="GO" id="GO:0004312">
    <property type="term" value="F:fatty acid synthase activity"/>
    <property type="evidence" value="ECO:0007669"/>
    <property type="project" value="TreeGrafter"/>
</dbReference>
<dbReference type="SUPFAM" id="SSF52151">
    <property type="entry name" value="FabD/lysophospholipase-like"/>
    <property type="match status" value="1"/>
</dbReference>
<evidence type="ECO:0000313" key="7">
    <source>
        <dbReference type="EMBL" id="KIM85865.1"/>
    </source>
</evidence>
<evidence type="ECO:0000256" key="4">
    <source>
        <dbReference type="PROSITE-ProRule" id="PRU01363"/>
    </source>
</evidence>
<dbReference type="InterPro" id="IPR009081">
    <property type="entry name" value="PP-bd_ACP"/>
</dbReference>
<dbReference type="GO" id="GO:0006633">
    <property type="term" value="P:fatty acid biosynthetic process"/>
    <property type="evidence" value="ECO:0007669"/>
    <property type="project" value="TreeGrafter"/>
</dbReference>
<evidence type="ECO:0000259" key="6">
    <source>
        <dbReference type="PROSITE" id="PS52019"/>
    </source>
</evidence>
<dbReference type="EMBL" id="KN832984">
    <property type="protein sequence ID" value="KIM85865.1"/>
    <property type="molecule type" value="Genomic_DNA"/>
</dbReference>
<dbReference type="Gene3D" id="3.40.47.10">
    <property type="match status" value="1"/>
</dbReference>
<dbReference type="InParanoid" id="A0A0C3FPB8"/>
<dbReference type="SMART" id="SM00825">
    <property type="entry name" value="PKS_KS"/>
    <property type="match status" value="1"/>
</dbReference>
<dbReference type="CDD" id="cd00833">
    <property type="entry name" value="PKS"/>
    <property type="match status" value="1"/>
</dbReference>
<dbReference type="InterPro" id="IPR042104">
    <property type="entry name" value="PKS_dehydratase_sf"/>
</dbReference>
<evidence type="ECO:0000256" key="2">
    <source>
        <dbReference type="ARBA" id="ARBA00022553"/>
    </source>
</evidence>
<evidence type="ECO:0000256" key="1">
    <source>
        <dbReference type="ARBA" id="ARBA00022450"/>
    </source>
</evidence>
<dbReference type="GO" id="GO:0044550">
    <property type="term" value="P:secondary metabolite biosynthetic process"/>
    <property type="evidence" value="ECO:0007669"/>
    <property type="project" value="TreeGrafter"/>
</dbReference>
<dbReference type="HOGENOM" id="CLU_241245_0_0_1"/>
<evidence type="ECO:0000256" key="3">
    <source>
        <dbReference type="ARBA" id="ARBA00022679"/>
    </source>
</evidence>
<feature type="region of interest" description="C-terminal hotdog fold" evidence="4">
    <location>
        <begin position="1045"/>
        <end position="1201"/>
    </location>
</feature>
<dbReference type="PANTHER" id="PTHR43775:SF37">
    <property type="entry name" value="SI:DKEY-61P9.11"/>
    <property type="match status" value="1"/>
</dbReference>
<organism evidence="7 8">
    <name type="scientific">Piloderma croceum (strain F 1598)</name>
    <dbReference type="NCBI Taxonomy" id="765440"/>
    <lineage>
        <taxon>Eukaryota</taxon>
        <taxon>Fungi</taxon>
        <taxon>Dikarya</taxon>
        <taxon>Basidiomycota</taxon>
        <taxon>Agaricomycotina</taxon>
        <taxon>Agaricomycetes</taxon>
        <taxon>Agaricomycetidae</taxon>
        <taxon>Atheliales</taxon>
        <taxon>Atheliaceae</taxon>
        <taxon>Piloderma</taxon>
    </lineage>
</organism>
<sequence length="1689" mass="184429">MPSDTTNKAAEIPPFEPIAIVGIGVRGPGGIDSLTTLWDTLVERKSHCLPLAKDPRFHRRFNPEDFKALFDGIPDGENVLHANLFDETPGLDRTYFSLSEREAAGMDVQMKLLLHVAHEALADAGYSGVEDGSAFDPSTFGVYVAAATDEVIQDMRDFDTDIYHLTRTERAFLSGQICWHFGLRGPSSSIDTVCSGSMTAFNDACRALATGECRAAIAGGVHVVTPVSGPISFYSIKRAGFLDRTGQCKPFLEDGSGYSRSEGCGLVVMKRLSDAVREGDRIHGVIRGLCIRSMASPHFISRPHAPFQSVALAQAVKLSGVDPAAISFVEAHGPGTARGDPAEIFSLCSVLAEHRAPDNPITIGSIKGNLGHAEAASGTQSLAKVLAMFQRRRIPPQADFHPSRMNPTLQPFFDNHPIRIIEKEEEWNASHRIAVISNFGASGNAGFMVIEEGPSFEPLIAKGFPPLPFIISAKDSSTLIKLIHLYIDWLKRPSTLSTPLGDISYAMTARRFLHPFMISVQADSHEDLVQKLQERPPMIESSTDRQPRQVALCFSGQGGDRVDPRDSTLYNFSASFTDAVDMCFSIAESEHLIAFEDIAMLELFALEFGLVEMWKSWGINPAALAGQSFGEYVALVCAGVLSVHDALKILGLRAALIRARCSDIPSKMAAVRLALSDITTFLQQQTSTRVELACVNSDNSVTLAGTPEDLESFRVELLKSYPAARWHLLNTMTTAFHSRFVEPILTDLASACTEIEIHPSTQVVLSGVLGKMCPVGDGTLEERDYLVRHCRETNCFGTAISDYHRRNAEEGKPQPDWVEIGSHARIISFIGLESGQLKLPSHGKTAVDGWITALDTLMRLYSAGHAVDLKGLHRDVNPSARHTDLPLYPFQLEPHSYPVRKEVKGSSTTSGSANAVQLYPRVPSTELAPLLLNHVMAGYTLCPATTHLALLLSAASTSTSSSQHEGRSAYKLFKFKVIAGFTNTTDGWLQVRCQLPSSDLQIISNEDKIHITARVDVCKEQDLLESLSLYQPLVLPLKSFKSLPSTDIVKKELAYSLFSHTVSYGSHGQVLDRVWIAEDGHQAWGYSTYPHGAREAEGVPSSLRDFSPMLIESSCQLIGFLINTSSDRQSGEAFVTDEIGECAIAVSKLYETKYVEMYASYKMVDGGSAALGQVFAFDDKGQVISAFRDVRMAKMKIYVLQRLIDRGRKPEQSVTTQPVAPMEVKEHNVANAGDDFAEKVVSILQTALRVSEVPRDKTLSDLGLDSLTAIDVGVQLERLVPRRQDHFTIDPLWTLTSLLQILRPPQSPPITSSTKESNVVNDDLEEKVISTFRSVLRVAHVPPNKPLCDLGLDPSTAKEVAAQLKRLLPNLQDHLVIDPRSTLASLLQTLRSPFVPPSLPITANGVPAVLEPATALVTNLSQEMMEAISSNPEVIQYAPGRTPLMLIHDGGGTAFAYYSLGNLERTVIGVHCPGLQEGKGIVSVQHAANEYAAIARQYLKQSCPGHSKLVVGGWSLGGTISVTMAAIFPDLVAGVVTIDTTPPGVDGLTAQQAESVLLHPWSRTDGIHGLVRRQLQMNTRASFSNQEYKTTIRVSAVNVPVYVICAMDPFRPPESLELPDSCSEWLLNFKRPKAAEVAWKALLGERLLEVQTIPGNHWTMFTPVNAKSTTEALKRGLDAIEDCLNDLEC</sequence>
<dbReference type="SUPFAM" id="SSF53474">
    <property type="entry name" value="alpha/beta-Hydrolases"/>
    <property type="match status" value="1"/>
</dbReference>
<dbReference type="Gene3D" id="3.40.50.1820">
    <property type="entry name" value="alpha/beta hydrolase"/>
    <property type="match status" value="1"/>
</dbReference>
<dbReference type="InterPro" id="IPR001227">
    <property type="entry name" value="Ac_transferase_dom_sf"/>
</dbReference>
<reference evidence="8" key="2">
    <citation type="submission" date="2015-01" db="EMBL/GenBank/DDBJ databases">
        <title>Evolutionary Origins and Diversification of the Mycorrhizal Mutualists.</title>
        <authorList>
            <consortium name="DOE Joint Genome Institute"/>
            <consortium name="Mycorrhizal Genomics Consortium"/>
            <person name="Kohler A."/>
            <person name="Kuo A."/>
            <person name="Nagy L.G."/>
            <person name="Floudas D."/>
            <person name="Copeland A."/>
            <person name="Barry K.W."/>
            <person name="Cichocki N."/>
            <person name="Veneault-Fourrey C."/>
            <person name="LaButti K."/>
            <person name="Lindquist E.A."/>
            <person name="Lipzen A."/>
            <person name="Lundell T."/>
            <person name="Morin E."/>
            <person name="Murat C."/>
            <person name="Riley R."/>
            <person name="Ohm R."/>
            <person name="Sun H."/>
            <person name="Tunlid A."/>
            <person name="Henrissat B."/>
            <person name="Grigoriev I.V."/>
            <person name="Hibbett D.S."/>
            <person name="Martin F."/>
        </authorList>
    </citation>
    <scope>NUCLEOTIDE SEQUENCE [LARGE SCALE GENOMIC DNA]</scope>
    <source>
        <strain evidence="8">F 1598</strain>
    </source>
</reference>
<dbReference type="InterPro" id="IPR016039">
    <property type="entry name" value="Thiolase-like"/>
</dbReference>
<feature type="domain" description="PKS/mFAS DH" evidence="6">
    <location>
        <begin position="901"/>
        <end position="1201"/>
    </location>
</feature>
<evidence type="ECO:0000313" key="8">
    <source>
        <dbReference type="Proteomes" id="UP000054166"/>
    </source>
</evidence>
<dbReference type="SUPFAM" id="SSF55048">
    <property type="entry name" value="Probable ACP-binding domain of malonyl-CoA ACP transacylase"/>
    <property type="match status" value="1"/>
</dbReference>
<dbReference type="InterPro" id="IPR014030">
    <property type="entry name" value="Ketoacyl_synth_N"/>
</dbReference>
<dbReference type="PANTHER" id="PTHR43775">
    <property type="entry name" value="FATTY ACID SYNTHASE"/>
    <property type="match status" value="1"/>
</dbReference>
<feature type="domain" description="Ketosynthase family 3 (KS3)" evidence="5">
    <location>
        <begin position="15"/>
        <end position="452"/>
    </location>
</feature>
<dbReference type="Gene3D" id="3.40.366.10">
    <property type="entry name" value="Malonyl-Coenzyme A Acyl Carrier Protein, domain 2"/>
    <property type="match status" value="1"/>
</dbReference>
<dbReference type="SMART" id="SM00827">
    <property type="entry name" value="PKS_AT"/>
    <property type="match status" value="1"/>
</dbReference>
<dbReference type="InterPro" id="IPR014043">
    <property type="entry name" value="Acyl_transferase_dom"/>
</dbReference>
<dbReference type="InterPro" id="IPR014031">
    <property type="entry name" value="Ketoacyl_synth_C"/>
</dbReference>
<dbReference type="InterPro" id="IPR049900">
    <property type="entry name" value="PKS_mFAS_DH"/>
</dbReference>
<dbReference type="InterPro" id="IPR020841">
    <property type="entry name" value="PKS_Beta-ketoAc_synthase_dom"/>
</dbReference>
<dbReference type="Gene3D" id="3.10.129.110">
    <property type="entry name" value="Polyketide synthase dehydratase"/>
    <property type="match status" value="1"/>
</dbReference>
<dbReference type="InterPro" id="IPR029058">
    <property type="entry name" value="AB_hydrolase_fold"/>
</dbReference>
<proteinExistence type="predicted"/>
<dbReference type="InterPro" id="IPR016036">
    <property type="entry name" value="Malonyl_transacylase_ACP-bd"/>
</dbReference>
<gene>
    <name evidence="7" type="ORF">PILCRDRAFT_339823</name>
</gene>
<feature type="region of interest" description="N-terminal hotdog fold" evidence="4">
    <location>
        <begin position="901"/>
        <end position="1022"/>
    </location>
</feature>
<dbReference type="Pfam" id="PF00698">
    <property type="entry name" value="Acyl_transf_1"/>
    <property type="match status" value="1"/>
</dbReference>
<dbReference type="InterPro" id="IPR050091">
    <property type="entry name" value="PKS_NRPS_Biosynth_Enz"/>
</dbReference>
<dbReference type="InterPro" id="IPR000073">
    <property type="entry name" value="AB_hydrolase_1"/>
</dbReference>
<dbReference type="PROSITE" id="PS52004">
    <property type="entry name" value="KS3_2"/>
    <property type="match status" value="1"/>
</dbReference>
<evidence type="ECO:0000259" key="5">
    <source>
        <dbReference type="PROSITE" id="PS52004"/>
    </source>
</evidence>
<dbReference type="SUPFAM" id="SSF47336">
    <property type="entry name" value="ACP-like"/>
    <property type="match status" value="1"/>
</dbReference>
<dbReference type="Pfam" id="PF02801">
    <property type="entry name" value="Ketoacyl-synt_C"/>
    <property type="match status" value="1"/>
</dbReference>
<dbReference type="InterPro" id="IPR016035">
    <property type="entry name" value="Acyl_Trfase/lysoPLipase"/>
</dbReference>
<keyword evidence="1" id="KW-0596">Phosphopantetheine</keyword>
<dbReference type="Gene3D" id="3.30.70.3290">
    <property type="match status" value="1"/>
</dbReference>
<keyword evidence="3" id="KW-0808">Transferase</keyword>
<dbReference type="STRING" id="765440.A0A0C3FPB8"/>
<keyword evidence="2" id="KW-0597">Phosphoprotein</keyword>
<dbReference type="Gene3D" id="1.10.1200.10">
    <property type="entry name" value="ACP-like"/>
    <property type="match status" value="1"/>
</dbReference>